<comment type="caution">
    <text evidence="1">The sequence shown here is derived from an EMBL/GenBank/DDBJ whole genome shotgun (WGS) entry which is preliminary data.</text>
</comment>
<protein>
    <submittedName>
        <fullName evidence="1">Uncharacterized protein</fullName>
    </submittedName>
</protein>
<name>A0A832M3G6_9CYAN</name>
<evidence type="ECO:0000313" key="1">
    <source>
        <dbReference type="EMBL" id="HGW94294.1"/>
    </source>
</evidence>
<organism evidence="1">
    <name type="scientific">Oscillatoriales cyanobacterium SpSt-402</name>
    <dbReference type="NCBI Taxonomy" id="2282168"/>
    <lineage>
        <taxon>Bacteria</taxon>
        <taxon>Bacillati</taxon>
        <taxon>Cyanobacteriota</taxon>
        <taxon>Cyanophyceae</taxon>
        <taxon>Oscillatoriophycideae</taxon>
        <taxon>Oscillatoriales</taxon>
    </lineage>
</organism>
<proteinExistence type="predicted"/>
<reference evidence="1" key="1">
    <citation type="journal article" date="2020" name="mSystems">
        <title>Genome- and Community-Level Interaction Insights into Carbon Utilization and Element Cycling Functions of Hydrothermarchaeota in Hydrothermal Sediment.</title>
        <authorList>
            <person name="Zhou Z."/>
            <person name="Liu Y."/>
            <person name="Xu W."/>
            <person name="Pan J."/>
            <person name="Luo Z.H."/>
            <person name="Li M."/>
        </authorList>
    </citation>
    <scope>NUCLEOTIDE SEQUENCE [LARGE SCALE GENOMIC DNA]</scope>
    <source>
        <strain evidence="1">SpSt-402</strain>
    </source>
</reference>
<sequence length="90" mass="10844">MRRKTLTVKQLQYSLGAMSKLNLKRSLNILCQLFLKVMWIKDEPIVSKKVRGNITYWVVHDPSTNQTTYLPSETEARQWIERNYDHRMFR</sequence>
<gene>
    <name evidence="1" type="ORF">ENR47_08440</name>
</gene>
<accession>A0A832M3G6</accession>
<dbReference type="AlphaFoldDB" id="A0A832M3G6"/>
<dbReference type="EMBL" id="DSRD01000529">
    <property type="protein sequence ID" value="HGW94294.1"/>
    <property type="molecule type" value="Genomic_DNA"/>
</dbReference>